<sequence>MSHSALVSRKFMDGLLYKVPKVAVLKTIGIPLSTMAATWKTTVEPTKATSCKKGGKTIAFPPNKSDTAIPVDATTVSASQNQIVEWDNAL</sequence>
<organism evidence="2 3">
    <name type="scientific">Rhizoctonia solani</name>
    <dbReference type="NCBI Taxonomy" id="456999"/>
    <lineage>
        <taxon>Eukaryota</taxon>
        <taxon>Fungi</taxon>
        <taxon>Dikarya</taxon>
        <taxon>Basidiomycota</taxon>
        <taxon>Agaricomycotina</taxon>
        <taxon>Agaricomycetes</taxon>
        <taxon>Cantharellales</taxon>
        <taxon>Ceratobasidiaceae</taxon>
        <taxon>Rhizoctonia</taxon>
    </lineage>
</organism>
<reference evidence="2" key="1">
    <citation type="submission" date="2021-01" db="EMBL/GenBank/DDBJ databases">
        <authorList>
            <person name="Kaushik A."/>
        </authorList>
    </citation>
    <scope>NUCLEOTIDE SEQUENCE</scope>
    <source>
        <strain evidence="2">AG3-T5</strain>
    </source>
</reference>
<accession>A0A8H3C614</accession>
<proteinExistence type="predicted"/>
<name>A0A8H3C614_9AGAM</name>
<gene>
    <name evidence="1" type="ORF">RDB_LOCUS132300</name>
    <name evidence="2" type="ORF">RDB_LOCUS187496</name>
</gene>
<dbReference type="AlphaFoldDB" id="A0A8H3C614"/>
<comment type="caution">
    <text evidence="2">The sequence shown here is derived from an EMBL/GenBank/DDBJ whole genome shotgun (WGS) entry which is preliminary data.</text>
</comment>
<protein>
    <submittedName>
        <fullName evidence="2">Uncharacterized protein</fullName>
    </submittedName>
</protein>
<dbReference type="Proteomes" id="UP000663841">
    <property type="component" value="Unassembled WGS sequence"/>
</dbReference>
<evidence type="ECO:0000313" key="1">
    <source>
        <dbReference type="EMBL" id="CAE6453946.1"/>
    </source>
</evidence>
<evidence type="ECO:0000313" key="3">
    <source>
        <dbReference type="Proteomes" id="UP000663841"/>
    </source>
</evidence>
<evidence type="ECO:0000313" key="2">
    <source>
        <dbReference type="EMBL" id="CAE6474924.1"/>
    </source>
</evidence>
<dbReference type="EMBL" id="CAJMWW010000610">
    <property type="protein sequence ID" value="CAE6474924.1"/>
    <property type="molecule type" value="Genomic_DNA"/>
</dbReference>
<dbReference type="EMBL" id="CAJMWW010000169">
    <property type="protein sequence ID" value="CAE6453946.1"/>
    <property type="molecule type" value="Genomic_DNA"/>
</dbReference>